<dbReference type="AlphaFoldDB" id="A0A2G8JVA3"/>
<reference evidence="2 3" key="1">
    <citation type="journal article" date="2017" name="PLoS Biol.">
        <title>The sea cucumber genome provides insights into morphological evolution and visceral regeneration.</title>
        <authorList>
            <person name="Zhang X."/>
            <person name="Sun L."/>
            <person name="Yuan J."/>
            <person name="Sun Y."/>
            <person name="Gao Y."/>
            <person name="Zhang L."/>
            <person name="Li S."/>
            <person name="Dai H."/>
            <person name="Hamel J.F."/>
            <person name="Liu C."/>
            <person name="Yu Y."/>
            <person name="Liu S."/>
            <person name="Lin W."/>
            <person name="Guo K."/>
            <person name="Jin S."/>
            <person name="Xu P."/>
            <person name="Storey K.B."/>
            <person name="Huan P."/>
            <person name="Zhang T."/>
            <person name="Zhou Y."/>
            <person name="Zhang J."/>
            <person name="Lin C."/>
            <person name="Li X."/>
            <person name="Xing L."/>
            <person name="Huo D."/>
            <person name="Sun M."/>
            <person name="Wang L."/>
            <person name="Mercier A."/>
            <person name="Li F."/>
            <person name="Yang H."/>
            <person name="Xiang J."/>
        </authorList>
    </citation>
    <scope>NUCLEOTIDE SEQUENCE [LARGE SCALE GENOMIC DNA]</scope>
    <source>
        <strain evidence="2">Shaxun</strain>
        <tissue evidence="2">Muscle</tissue>
    </source>
</reference>
<dbReference type="Proteomes" id="UP000230750">
    <property type="component" value="Unassembled WGS sequence"/>
</dbReference>
<organism evidence="2 3">
    <name type="scientific">Stichopus japonicus</name>
    <name type="common">Sea cucumber</name>
    <dbReference type="NCBI Taxonomy" id="307972"/>
    <lineage>
        <taxon>Eukaryota</taxon>
        <taxon>Metazoa</taxon>
        <taxon>Echinodermata</taxon>
        <taxon>Eleutherozoa</taxon>
        <taxon>Echinozoa</taxon>
        <taxon>Holothuroidea</taxon>
        <taxon>Aspidochirotacea</taxon>
        <taxon>Aspidochirotida</taxon>
        <taxon>Stichopodidae</taxon>
        <taxon>Apostichopus</taxon>
    </lineage>
</organism>
<feature type="compositionally biased region" description="Polar residues" evidence="1">
    <location>
        <begin position="246"/>
        <end position="255"/>
    </location>
</feature>
<protein>
    <submittedName>
        <fullName evidence="2">Uncharacterized protein</fullName>
    </submittedName>
</protein>
<accession>A0A2G8JVA3</accession>
<keyword evidence="3" id="KW-1185">Reference proteome</keyword>
<sequence length="273" mass="27207">MYIVNFDFPGLLFVGAFGLGGKPNPEAAKINPFGVAASTAGGSGLFGGTTTLFGGQGPKAFGSPTSSVEVVLGQRVFQYKRRRCRGGWIWQRPQTSTASSAFGGGPSFGGAPAFGGKPSFGSPSGFGTGAAFSNPLGQSTFGASPPSGSVFGASSSTMPNTPSAGFGGFASQNTPSFGGIASNSPPAFGSGGGGGGFGAAQTGSAFGGNTGFGGGFSNTQGSGFGNNNSNASFGAGSFSQYRNKRQMSLETSQQELCGRCEQDREQLSREEEG</sequence>
<comment type="caution">
    <text evidence="2">The sequence shown here is derived from an EMBL/GenBank/DDBJ whole genome shotgun (WGS) entry which is preliminary data.</text>
</comment>
<proteinExistence type="predicted"/>
<feature type="region of interest" description="Disordered" evidence="1">
    <location>
        <begin position="137"/>
        <end position="157"/>
    </location>
</feature>
<feature type="compositionally biased region" description="Basic and acidic residues" evidence="1">
    <location>
        <begin position="258"/>
        <end position="273"/>
    </location>
</feature>
<evidence type="ECO:0000256" key="1">
    <source>
        <dbReference type="SAM" id="MobiDB-lite"/>
    </source>
</evidence>
<evidence type="ECO:0000313" key="2">
    <source>
        <dbReference type="EMBL" id="PIK39697.1"/>
    </source>
</evidence>
<dbReference type="STRING" id="307972.A0A2G8JVA3"/>
<dbReference type="EMBL" id="MRZV01001210">
    <property type="protein sequence ID" value="PIK39697.1"/>
    <property type="molecule type" value="Genomic_DNA"/>
</dbReference>
<name>A0A2G8JVA3_STIJA</name>
<feature type="region of interest" description="Disordered" evidence="1">
    <location>
        <begin position="244"/>
        <end position="273"/>
    </location>
</feature>
<gene>
    <name evidence="2" type="ORF">BSL78_23451</name>
</gene>
<evidence type="ECO:0000313" key="3">
    <source>
        <dbReference type="Proteomes" id="UP000230750"/>
    </source>
</evidence>